<dbReference type="OrthoDB" id="5979581at2759"/>
<keyword evidence="5" id="KW-0418">Kinase</keyword>
<evidence type="ECO:0000256" key="3">
    <source>
        <dbReference type="ARBA" id="ARBA00022679"/>
    </source>
</evidence>
<keyword evidence="4" id="KW-0547">Nucleotide-binding</keyword>
<dbReference type="InterPro" id="IPR011009">
    <property type="entry name" value="Kinase-like_dom_sf"/>
</dbReference>
<dbReference type="AlphaFoldDB" id="A0A1R3RYA3"/>
<gene>
    <name evidence="10" type="ORF">ASPCADRAFT_503501</name>
</gene>
<sequence length="429" mass="49128">MRLWSYNESKCIFAHSTSPARCLRYTHPSPLHLLSQCRRIGISSTPKSPPREFPISGFDTLNSSQIIEEETLPSYSKEHYYPARLGEVLNSQYQIITKLGFGSSSTICNNNRYLTLKIHIPTNHPPPEIQLSQYLSTLPSSPTGQKYIRLALDSFEIPGPYGLHPCILYEPAGIDIRDYIHCLEGDALPENLLRVTLRFMLIALDYLHEAKVIHTDIQPRNILLGINDTSILAEMEEDEISNPAPRKQLADRTIFVTRAMPLTSGEPVLADLGEARLAKGKQTGLIMPSVYRAPEVMLGMYWDSKVDIWGLGQTAWTLFEQGHLFTTHDLETDDHQARRFAEMISLLGPPPVEFLRRSEESLKFWDEDGKWKGCVEIPEQSLESRESRLQPDDQMLFLRFLRKTLFWLPEERPTAKELLMDEWLRGADY</sequence>
<dbReference type="GO" id="GO:0004674">
    <property type="term" value="F:protein serine/threonine kinase activity"/>
    <property type="evidence" value="ECO:0007669"/>
    <property type="project" value="UniProtKB-KW"/>
</dbReference>
<evidence type="ECO:0000256" key="1">
    <source>
        <dbReference type="ARBA" id="ARBA00012513"/>
    </source>
</evidence>
<dbReference type="GO" id="GO:0005737">
    <property type="term" value="C:cytoplasm"/>
    <property type="evidence" value="ECO:0007669"/>
    <property type="project" value="TreeGrafter"/>
</dbReference>
<dbReference type="EMBL" id="KV907494">
    <property type="protein sequence ID" value="OOF99458.1"/>
    <property type="molecule type" value="Genomic_DNA"/>
</dbReference>
<evidence type="ECO:0000256" key="5">
    <source>
        <dbReference type="ARBA" id="ARBA00022777"/>
    </source>
</evidence>
<dbReference type="InterPro" id="IPR051334">
    <property type="entry name" value="SRPK"/>
</dbReference>
<evidence type="ECO:0000256" key="2">
    <source>
        <dbReference type="ARBA" id="ARBA00022527"/>
    </source>
</evidence>
<dbReference type="Gene3D" id="1.10.510.10">
    <property type="entry name" value="Transferase(Phosphotransferase) domain 1"/>
    <property type="match status" value="1"/>
</dbReference>
<dbReference type="GO" id="GO:0000245">
    <property type="term" value="P:spliceosomal complex assembly"/>
    <property type="evidence" value="ECO:0007669"/>
    <property type="project" value="TreeGrafter"/>
</dbReference>
<evidence type="ECO:0000256" key="7">
    <source>
        <dbReference type="ARBA" id="ARBA00047899"/>
    </source>
</evidence>
<dbReference type="GO" id="GO:0005634">
    <property type="term" value="C:nucleus"/>
    <property type="evidence" value="ECO:0007669"/>
    <property type="project" value="TreeGrafter"/>
</dbReference>
<dbReference type="VEuPathDB" id="FungiDB:ASPCADRAFT_503501"/>
<evidence type="ECO:0000256" key="8">
    <source>
        <dbReference type="ARBA" id="ARBA00048679"/>
    </source>
</evidence>
<dbReference type="Pfam" id="PF00069">
    <property type="entry name" value="Pkinase"/>
    <property type="match status" value="1"/>
</dbReference>
<dbReference type="SMART" id="SM00220">
    <property type="entry name" value="S_TKc"/>
    <property type="match status" value="1"/>
</dbReference>
<dbReference type="PROSITE" id="PS50011">
    <property type="entry name" value="PROTEIN_KINASE_DOM"/>
    <property type="match status" value="1"/>
</dbReference>
<dbReference type="SUPFAM" id="SSF56112">
    <property type="entry name" value="Protein kinase-like (PK-like)"/>
    <property type="match status" value="1"/>
</dbReference>
<protein>
    <recommendedName>
        <fullName evidence="1">non-specific serine/threonine protein kinase</fullName>
        <ecNumber evidence="1">2.7.11.1</ecNumber>
    </recommendedName>
</protein>
<dbReference type="STRING" id="602072.A0A1R3RYA3"/>
<evidence type="ECO:0000313" key="11">
    <source>
        <dbReference type="Proteomes" id="UP000188318"/>
    </source>
</evidence>
<comment type="catalytic activity">
    <reaction evidence="7">
        <text>L-threonyl-[protein] + ATP = O-phospho-L-threonyl-[protein] + ADP + H(+)</text>
        <dbReference type="Rhea" id="RHEA:46608"/>
        <dbReference type="Rhea" id="RHEA-COMP:11060"/>
        <dbReference type="Rhea" id="RHEA-COMP:11605"/>
        <dbReference type="ChEBI" id="CHEBI:15378"/>
        <dbReference type="ChEBI" id="CHEBI:30013"/>
        <dbReference type="ChEBI" id="CHEBI:30616"/>
        <dbReference type="ChEBI" id="CHEBI:61977"/>
        <dbReference type="ChEBI" id="CHEBI:456216"/>
        <dbReference type="EC" id="2.7.11.1"/>
    </reaction>
</comment>
<dbReference type="GO" id="GO:0005524">
    <property type="term" value="F:ATP binding"/>
    <property type="evidence" value="ECO:0007669"/>
    <property type="project" value="UniProtKB-KW"/>
</dbReference>
<feature type="domain" description="Protein kinase" evidence="9">
    <location>
        <begin position="93"/>
        <end position="424"/>
    </location>
</feature>
<proteinExistence type="predicted"/>
<organism evidence="10 11">
    <name type="scientific">Aspergillus carbonarius (strain ITEM 5010)</name>
    <dbReference type="NCBI Taxonomy" id="602072"/>
    <lineage>
        <taxon>Eukaryota</taxon>
        <taxon>Fungi</taxon>
        <taxon>Dikarya</taxon>
        <taxon>Ascomycota</taxon>
        <taxon>Pezizomycotina</taxon>
        <taxon>Eurotiomycetes</taxon>
        <taxon>Eurotiomycetidae</taxon>
        <taxon>Eurotiales</taxon>
        <taxon>Aspergillaceae</taxon>
        <taxon>Aspergillus</taxon>
        <taxon>Aspergillus subgen. Circumdati</taxon>
    </lineage>
</organism>
<dbReference type="InterPro" id="IPR000719">
    <property type="entry name" value="Prot_kinase_dom"/>
</dbReference>
<dbReference type="Proteomes" id="UP000188318">
    <property type="component" value="Unassembled WGS sequence"/>
</dbReference>
<accession>A0A1R3RYA3</accession>
<evidence type="ECO:0000259" key="9">
    <source>
        <dbReference type="PROSITE" id="PS50011"/>
    </source>
</evidence>
<dbReference type="PANTHER" id="PTHR47634:SF9">
    <property type="entry name" value="PROTEIN KINASE DOMAIN-CONTAINING PROTEIN-RELATED"/>
    <property type="match status" value="1"/>
</dbReference>
<keyword evidence="3" id="KW-0808">Transferase</keyword>
<name>A0A1R3RYA3_ASPC5</name>
<dbReference type="Gene3D" id="3.30.200.20">
    <property type="entry name" value="Phosphorylase Kinase, domain 1"/>
    <property type="match status" value="1"/>
</dbReference>
<keyword evidence="6" id="KW-0067">ATP-binding</keyword>
<dbReference type="PANTHER" id="PTHR47634">
    <property type="entry name" value="PROTEIN KINASE DOMAIN-CONTAINING PROTEIN-RELATED"/>
    <property type="match status" value="1"/>
</dbReference>
<keyword evidence="11" id="KW-1185">Reference proteome</keyword>
<comment type="catalytic activity">
    <reaction evidence="8">
        <text>L-seryl-[protein] + ATP = O-phospho-L-seryl-[protein] + ADP + H(+)</text>
        <dbReference type="Rhea" id="RHEA:17989"/>
        <dbReference type="Rhea" id="RHEA-COMP:9863"/>
        <dbReference type="Rhea" id="RHEA-COMP:11604"/>
        <dbReference type="ChEBI" id="CHEBI:15378"/>
        <dbReference type="ChEBI" id="CHEBI:29999"/>
        <dbReference type="ChEBI" id="CHEBI:30616"/>
        <dbReference type="ChEBI" id="CHEBI:83421"/>
        <dbReference type="ChEBI" id="CHEBI:456216"/>
        <dbReference type="EC" id="2.7.11.1"/>
    </reaction>
</comment>
<reference evidence="11" key="1">
    <citation type="journal article" date="2017" name="Genome Biol.">
        <title>Comparative genomics reveals high biological diversity and specific adaptations in the industrially and medically important fungal genus Aspergillus.</title>
        <authorList>
            <person name="de Vries R.P."/>
            <person name="Riley R."/>
            <person name="Wiebenga A."/>
            <person name="Aguilar-Osorio G."/>
            <person name="Amillis S."/>
            <person name="Uchima C.A."/>
            <person name="Anderluh G."/>
            <person name="Asadollahi M."/>
            <person name="Askin M."/>
            <person name="Barry K."/>
            <person name="Battaglia E."/>
            <person name="Bayram O."/>
            <person name="Benocci T."/>
            <person name="Braus-Stromeyer S.A."/>
            <person name="Caldana C."/>
            <person name="Canovas D."/>
            <person name="Cerqueira G.C."/>
            <person name="Chen F."/>
            <person name="Chen W."/>
            <person name="Choi C."/>
            <person name="Clum A."/>
            <person name="Dos Santos R.A."/>
            <person name="Damasio A.R."/>
            <person name="Diallinas G."/>
            <person name="Emri T."/>
            <person name="Fekete E."/>
            <person name="Flipphi M."/>
            <person name="Freyberg S."/>
            <person name="Gallo A."/>
            <person name="Gournas C."/>
            <person name="Habgood R."/>
            <person name="Hainaut M."/>
            <person name="Harispe M.L."/>
            <person name="Henrissat B."/>
            <person name="Hilden K.S."/>
            <person name="Hope R."/>
            <person name="Hossain A."/>
            <person name="Karabika E."/>
            <person name="Karaffa L."/>
            <person name="Karanyi Z."/>
            <person name="Krasevec N."/>
            <person name="Kuo A."/>
            <person name="Kusch H."/>
            <person name="LaButti K."/>
            <person name="Lagendijk E.L."/>
            <person name="Lapidus A."/>
            <person name="Levasseur A."/>
            <person name="Lindquist E."/>
            <person name="Lipzen A."/>
            <person name="Logrieco A.F."/>
            <person name="MacCabe A."/>
            <person name="Maekelae M.R."/>
            <person name="Malavazi I."/>
            <person name="Melin P."/>
            <person name="Meyer V."/>
            <person name="Mielnichuk N."/>
            <person name="Miskei M."/>
            <person name="Molnar A.P."/>
            <person name="Mule G."/>
            <person name="Ngan C.Y."/>
            <person name="Orejas M."/>
            <person name="Orosz E."/>
            <person name="Ouedraogo J.P."/>
            <person name="Overkamp K.M."/>
            <person name="Park H.-S."/>
            <person name="Perrone G."/>
            <person name="Piumi F."/>
            <person name="Punt P.J."/>
            <person name="Ram A.F."/>
            <person name="Ramon A."/>
            <person name="Rauscher S."/>
            <person name="Record E."/>
            <person name="Riano-Pachon D.M."/>
            <person name="Robert V."/>
            <person name="Roehrig J."/>
            <person name="Ruller R."/>
            <person name="Salamov A."/>
            <person name="Salih N.S."/>
            <person name="Samson R.A."/>
            <person name="Sandor E."/>
            <person name="Sanguinetti M."/>
            <person name="Schuetze T."/>
            <person name="Sepcic K."/>
            <person name="Shelest E."/>
            <person name="Sherlock G."/>
            <person name="Sophianopoulou V."/>
            <person name="Squina F.M."/>
            <person name="Sun H."/>
            <person name="Susca A."/>
            <person name="Todd R.B."/>
            <person name="Tsang A."/>
            <person name="Unkles S.E."/>
            <person name="van de Wiele N."/>
            <person name="van Rossen-Uffink D."/>
            <person name="Oliveira J.V."/>
            <person name="Vesth T.C."/>
            <person name="Visser J."/>
            <person name="Yu J.-H."/>
            <person name="Zhou M."/>
            <person name="Andersen M.R."/>
            <person name="Archer D.B."/>
            <person name="Baker S.E."/>
            <person name="Benoit I."/>
            <person name="Brakhage A.A."/>
            <person name="Braus G.H."/>
            <person name="Fischer R."/>
            <person name="Frisvad J.C."/>
            <person name="Goldman G.H."/>
            <person name="Houbraken J."/>
            <person name="Oakley B."/>
            <person name="Pocsi I."/>
            <person name="Scazzocchio C."/>
            <person name="Seiboth B."/>
            <person name="vanKuyk P.A."/>
            <person name="Wortman J."/>
            <person name="Dyer P.S."/>
            <person name="Grigoriev I.V."/>
        </authorList>
    </citation>
    <scope>NUCLEOTIDE SEQUENCE [LARGE SCALE GENOMIC DNA]</scope>
    <source>
        <strain evidence="11">ITEM 5010</strain>
    </source>
</reference>
<dbReference type="EC" id="2.7.11.1" evidence="1"/>
<evidence type="ECO:0000256" key="6">
    <source>
        <dbReference type="ARBA" id="ARBA00022840"/>
    </source>
</evidence>
<dbReference type="GO" id="GO:0050684">
    <property type="term" value="P:regulation of mRNA processing"/>
    <property type="evidence" value="ECO:0007669"/>
    <property type="project" value="TreeGrafter"/>
</dbReference>
<keyword evidence="2" id="KW-0723">Serine/threonine-protein kinase</keyword>
<dbReference type="OMA" id="LMEDEWV"/>
<evidence type="ECO:0000313" key="10">
    <source>
        <dbReference type="EMBL" id="OOF99458.1"/>
    </source>
</evidence>
<evidence type="ECO:0000256" key="4">
    <source>
        <dbReference type="ARBA" id="ARBA00022741"/>
    </source>
</evidence>